<keyword evidence="1" id="KW-0732">Signal</keyword>
<dbReference type="Pfam" id="PF11059">
    <property type="entry name" value="DUF2860"/>
    <property type="match status" value="1"/>
</dbReference>
<feature type="signal peptide" evidence="1">
    <location>
        <begin position="1"/>
        <end position="21"/>
    </location>
</feature>
<dbReference type="AlphaFoldDB" id="A0A7Z2YGF3"/>
<dbReference type="PIRSF" id="PIRSF028696">
    <property type="entry name" value="UCP028696"/>
    <property type="match status" value="1"/>
</dbReference>
<protein>
    <submittedName>
        <fullName evidence="2">DUF2860 domain-containing protein</fullName>
    </submittedName>
</protein>
<evidence type="ECO:0000256" key="1">
    <source>
        <dbReference type="SAM" id="SignalP"/>
    </source>
</evidence>
<feature type="chain" id="PRO_5030730414" evidence="1">
    <location>
        <begin position="22"/>
        <end position="318"/>
    </location>
</feature>
<dbReference type="SUPFAM" id="SSF56935">
    <property type="entry name" value="Porins"/>
    <property type="match status" value="1"/>
</dbReference>
<keyword evidence="3" id="KW-1185">Reference proteome</keyword>
<name>A0A7Z2YGF3_9VIBR</name>
<sequence>MKKTNLLTLAAVTTLSVPAFAIDTSRISGEIILATGYMSTNSNLSVEGDAYLSDTRSKGSHTNEFVVMPLGNIAYELGQQRNQRVYLGTSRDDLAVGDLAFELGYQYDFANGTKVDLAFLPTVMSGEVWSNPYATGQHRTKEDVEGYAYRLKLNNLMNSGFSLDMAYATSEVDNEGITEQALHRDADSYYMKGSYNMPLSHRSGLITAVSYTHHDADGKAATYDQYETELTYFLSQNAHSLALTGSYAYRDYDGSSVEFGKARSDNRYKLFLAYEYKNVAGWDNWNLVSFTGVNVNTSNIKFYENEDYLASVGLSYQF</sequence>
<reference evidence="2 3" key="1">
    <citation type="submission" date="2020-01" db="EMBL/GenBank/DDBJ databases">
        <title>Whole genome and functional gene identification of agarase of Vibrio HN897.</title>
        <authorList>
            <person name="Liu Y."/>
            <person name="Zhao Z."/>
        </authorList>
    </citation>
    <scope>NUCLEOTIDE SEQUENCE [LARGE SCALE GENOMIC DNA]</scope>
    <source>
        <strain evidence="2 3">HN897</strain>
    </source>
</reference>
<organism evidence="2 3">
    <name type="scientific">Vibrio astriarenae</name>
    <dbReference type="NCBI Taxonomy" id="1481923"/>
    <lineage>
        <taxon>Bacteria</taxon>
        <taxon>Pseudomonadati</taxon>
        <taxon>Pseudomonadota</taxon>
        <taxon>Gammaproteobacteria</taxon>
        <taxon>Vibrionales</taxon>
        <taxon>Vibrionaceae</taxon>
        <taxon>Vibrio</taxon>
    </lineage>
</organism>
<dbReference type="InterPro" id="IPR016896">
    <property type="entry name" value="DUF2860"/>
</dbReference>
<dbReference type="Proteomes" id="UP000464262">
    <property type="component" value="Chromosome 2"/>
</dbReference>
<gene>
    <name evidence="2" type="ORF">GT360_18415</name>
</gene>
<dbReference type="KEGG" id="vas:GT360_18415"/>
<accession>A0A7Z2YGF3</accession>
<evidence type="ECO:0000313" key="3">
    <source>
        <dbReference type="Proteomes" id="UP000464262"/>
    </source>
</evidence>
<evidence type="ECO:0000313" key="2">
    <source>
        <dbReference type="EMBL" id="QIA66169.1"/>
    </source>
</evidence>
<dbReference type="EMBL" id="CP047476">
    <property type="protein sequence ID" value="QIA66169.1"/>
    <property type="molecule type" value="Genomic_DNA"/>
</dbReference>
<proteinExistence type="predicted"/>